<evidence type="ECO:0000313" key="1">
    <source>
        <dbReference type="EMBL" id="ARK31599.1"/>
    </source>
</evidence>
<dbReference type="Proteomes" id="UP000193006">
    <property type="component" value="Chromosome"/>
</dbReference>
<sequence length="220" mass="25209">MSRLELYYQPENFNAQIQAGDNAFYVVQTGAFNTEYYFLRQLSNLMNDGIYPRSVVREHDPTLASLVVHTGFAHDRESAEMVNRQVSSKGESFQSWVDRIPFRLLENEQTTVLPVAIDAVTLVSKMSTAGFGRAPFDSNDQTNLSTIVANYEQAVKQAINQGTTEERKDQLEQTVTFLQLANNAINEYTRTSREEYLWQTQAAMLDFVHTLNGYERYHLK</sequence>
<reference evidence="1 2" key="1">
    <citation type="submission" date="2017-04" db="EMBL/GenBank/DDBJ databases">
        <title>Bacillus krulwichiae AM31D Genome sequencing and assembly.</title>
        <authorList>
            <person name="Krulwich T.A."/>
            <person name="Anastor L."/>
            <person name="Ehrlich R."/>
            <person name="Ehrlich G.D."/>
            <person name="Janto B."/>
        </authorList>
    </citation>
    <scope>NUCLEOTIDE SEQUENCE [LARGE SCALE GENOMIC DNA]</scope>
    <source>
        <strain evidence="1 2">AM31D</strain>
    </source>
</reference>
<dbReference type="AlphaFoldDB" id="A0A1X9MDS1"/>
<keyword evidence="2" id="KW-1185">Reference proteome</keyword>
<evidence type="ECO:0008006" key="3">
    <source>
        <dbReference type="Google" id="ProtNLM"/>
    </source>
</evidence>
<protein>
    <recommendedName>
        <fullName evidence="3">SPOR domain-containing protein</fullName>
    </recommendedName>
</protein>
<evidence type="ECO:0000313" key="2">
    <source>
        <dbReference type="Proteomes" id="UP000193006"/>
    </source>
</evidence>
<gene>
    <name evidence="1" type="ORF">BkAM31D_18075</name>
</gene>
<accession>A0A1X9MDS1</accession>
<proteinExistence type="predicted"/>
<organism evidence="1 2">
    <name type="scientific">Halalkalibacter krulwichiae</name>
    <dbReference type="NCBI Taxonomy" id="199441"/>
    <lineage>
        <taxon>Bacteria</taxon>
        <taxon>Bacillati</taxon>
        <taxon>Bacillota</taxon>
        <taxon>Bacilli</taxon>
        <taxon>Bacillales</taxon>
        <taxon>Bacillaceae</taxon>
        <taxon>Halalkalibacter</taxon>
    </lineage>
</organism>
<name>A0A1X9MDS1_9BACI</name>
<dbReference type="STRING" id="199441.BkAM31D_18075"/>
<dbReference type="KEGG" id="bkw:BkAM31D_18075"/>
<dbReference type="EMBL" id="CP020814">
    <property type="protein sequence ID" value="ARK31599.1"/>
    <property type="molecule type" value="Genomic_DNA"/>
</dbReference>